<accession>A0A310SPT0</accession>
<reference evidence="3 4" key="1">
    <citation type="submission" date="2015-07" db="EMBL/GenBank/DDBJ databases">
        <title>The genome of Eufriesea mexicana.</title>
        <authorList>
            <person name="Pan H."/>
            <person name="Kapheim K."/>
        </authorList>
    </citation>
    <scope>NUCLEOTIDE SEQUENCE [LARGE SCALE GENOMIC DNA]</scope>
    <source>
        <strain evidence="3">0111107269</strain>
        <tissue evidence="3">Whole body</tissue>
    </source>
</reference>
<dbReference type="Proteomes" id="UP000250275">
    <property type="component" value="Unassembled WGS sequence"/>
</dbReference>
<keyword evidence="2" id="KW-1133">Transmembrane helix</keyword>
<keyword evidence="2" id="KW-0812">Transmembrane</keyword>
<dbReference type="AlphaFoldDB" id="A0A310SPT0"/>
<keyword evidence="4" id="KW-1185">Reference proteome</keyword>
<keyword evidence="2" id="KW-0472">Membrane</keyword>
<evidence type="ECO:0000256" key="2">
    <source>
        <dbReference type="SAM" id="Phobius"/>
    </source>
</evidence>
<evidence type="ECO:0000313" key="4">
    <source>
        <dbReference type="Proteomes" id="UP000250275"/>
    </source>
</evidence>
<gene>
    <name evidence="3" type="ORF">WN48_02986</name>
</gene>
<feature type="transmembrane region" description="Helical" evidence="2">
    <location>
        <begin position="139"/>
        <end position="156"/>
    </location>
</feature>
<feature type="compositionally biased region" description="Basic and acidic residues" evidence="1">
    <location>
        <begin position="7"/>
        <end position="17"/>
    </location>
</feature>
<evidence type="ECO:0000313" key="3">
    <source>
        <dbReference type="EMBL" id="OAD56778.1"/>
    </source>
</evidence>
<evidence type="ECO:0000256" key="1">
    <source>
        <dbReference type="SAM" id="MobiDB-lite"/>
    </source>
</evidence>
<organism evidence="3 4">
    <name type="scientific">Eufriesea mexicana</name>
    <dbReference type="NCBI Taxonomy" id="516756"/>
    <lineage>
        <taxon>Eukaryota</taxon>
        <taxon>Metazoa</taxon>
        <taxon>Ecdysozoa</taxon>
        <taxon>Arthropoda</taxon>
        <taxon>Hexapoda</taxon>
        <taxon>Insecta</taxon>
        <taxon>Pterygota</taxon>
        <taxon>Neoptera</taxon>
        <taxon>Endopterygota</taxon>
        <taxon>Hymenoptera</taxon>
        <taxon>Apocrita</taxon>
        <taxon>Aculeata</taxon>
        <taxon>Apoidea</taxon>
        <taxon>Anthophila</taxon>
        <taxon>Apidae</taxon>
        <taxon>Eufriesea</taxon>
    </lineage>
</organism>
<proteinExistence type="predicted"/>
<feature type="region of interest" description="Disordered" evidence="1">
    <location>
        <begin position="1"/>
        <end position="22"/>
    </location>
</feature>
<name>A0A310SPT0_9HYME</name>
<dbReference type="EMBL" id="KQ761814">
    <property type="protein sequence ID" value="OAD56778.1"/>
    <property type="molecule type" value="Genomic_DNA"/>
</dbReference>
<protein>
    <submittedName>
        <fullName evidence="3">Uncharacterized protein</fullName>
    </submittedName>
</protein>
<sequence length="302" mass="33648">MGLTCDRPNRRRTDGTYKSRHRPSEIGSLTVSYSLAKGLVCGITDADKLNPVALWSKSSDMEAYAMYMQCVHPDTFNFSPLMSISIITIGMVGSSSKITTIVRAPTCPMKSIDDGAKVGERSSSITDTGSSRHRGSSRVFVACVVLLTLLLCLYYVNQAQAPSTGPSAGILNEELRYDRGLTSITPDYVESPDARISLDTCPIIVPRNMDIDTQQEKFDFQFRRHIFEDSSFKKIKKKNSPYLSKVEDLVANLRVVIFTSEIREIRANRAVEDAKPEAKSEQIDTDFVAENRAVVRIDRNTN</sequence>